<dbReference type="AlphaFoldDB" id="A0A382J7W9"/>
<accession>A0A382J7W9</accession>
<protein>
    <submittedName>
        <fullName evidence="1">Uncharacterized protein</fullName>
    </submittedName>
</protein>
<name>A0A382J7W9_9ZZZZ</name>
<sequence>KPRINNNAGREILFEDPELWPDEVDGSDLLNELKEVFDRFLILPERAETALCLWVAFAWTHDAFSISPILDFRSPTKRCGKSTALRVVHRLVPRPLPTSNISTAALFRSIEYFKPTLLVDEVDTFLKFNDEIQGVLNAGHERDGAYVLRVEGDDNQPKKYCVWSPKVLAGIGKRKDTLEDRSICVPMKRKGPEESVEKLRLNRIEGFVILRRKAARWAEDNIETLRLSTPEMPNGLNDSDLPQLVVPLFKLVFPSSRAV</sequence>
<reference evidence="1" key="1">
    <citation type="submission" date="2018-05" db="EMBL/GenBank/DDBJ databases">
        <authorList>
            <person name="Lanie J.A."/>
            <person name="Ng W.-L."/>
            <person name="Kazmierczak K.M."/>
            <person name="Andrzejewski T.M."/>
            <person name="Davidsen T.M."/>
            <person name="Wayne K.J."/>
            <person name="Tettelin H."/>
            <person name="Glass J.I."/>
            <person name="Rusch D."/>
            <person name="Podicherti R."/>
            <person name="Tsui H.-C.T."/>
            <person name="Winkler M.E."/>
        </authorList>
    </citation>
    <scope>NUCLEOTIDE SEQUENCE</scope>
</reference>
<gene>
    <name evidence="1" type="ORF">METZ01_LOCUS260346</name>
</gene>
<proteinExistence type="predicted"/>
<feature type="non-terminal residue" evidence="1">
    <location>
        <position position="1"/>
    </location>
</feature>
<organism evidence="1">
    <name type="scientific">marine metagenome</name>
    <dbReference type="NCBI Taxonomy" id="408172"/>
    <lineage>
        <taxon>unclassified sequences</taxon>
        <taxon>metagenomes</taxon>
        <taxon>ecological metagenomes</taxon>
    </lineage>
</organism>
<dbReference type="EMBL" id="UINC01072094">
    <property type="protein sequence ID" value="SVC07492.1"/>
    <property type="molecule type" value="Genomic_DNA"/>
</dbReference>
<evidence type="ECO:0000313" key="1">
    <source>
        <dbReference type="EMBL" id="SVC07492.1"/>
    </source>
</evidence>